<evidence type="ECO:0000256" key="4">
    <source>
        <dbReference type="SAM" id="Phobius"/>
    </source>
</evidence>
<dbReference type="STRING" id="1276227.SCHRY_v1c07510"/>
<dbReference type="InterPro" id="IPR050429">
    <property type="entry name" value="PTS_Glucose_EIICBA"/>
</dbReference>
<dbReference type="EMBL" id="CP005077">
    <property type="protein sequence ID" value="AGM25327.1"/>
    <property type="molecule type" value="Genomic_DNA"/>
</dbReference>
<feature type="transmembrane region" description="Helical" evidence="4">
    <location>
        <begin position="70"/>
        <end position="94"/>
    </location>
</feature>
<protein>
    <submittedName>
        <fullName evidence="6">Putative PTS system protein</fullName>
    </submittedName>
</protein>
<evidence type="ECO:0000313" key="7">
    <source>
        <dbReference type="Proteomes" id="UP000013964"/>
    </source>
</evidence>
<keyword evidence="4" id="KW-0812">Transmembrane</keyword>
<dbReference type="PATRIC" id="fig|1276227.3.peg.758"/>
<proteinExistence type="predicted"/>
<gene>
    <name evidence="6" type="ORF">SCHRY_v1c07510</name>
</gene>
<feature type="transmembrane region" description="Helical" evidence="4">
    <location>
        <begin position="420"/>
        <end position="445"/>
    </location>
</feature>
<feature type="transmembrane region" description="Helical" evidence="4">
    <location>
        <begin position="101"/>
        <end position="119"/>
    </location>
</feature>
<dbReference type="InterPro" id="IPR013013">
    <property type="entry name" value="PTS_EIIC_1"/>
</dbReference>
<dbReference type="Proteomes" id="UP000013964">
    <property type="component" value="Chromosome"/>
</dbReference>
<dbReference type="GO" id="GO:0009401">
    <property type="term" value="P:phosphoenolpyruvate-dependent sugar phosphotransferase system"/>
    <property type="evidence" value="ECO:0007669"/>
    <property type="project" value="UniProtKB-KW"/>
</dbReference>
<evidence type="ECO:0000256" key="3">
    <source>
        <dbReference type="ARBA" id="ARBA00022683"/>
    </source>
</evidence>
<evidence type="ECO:0000256" key="2">
    <source>
        <dbReference type="ARBA" id="ARBA00022597"/>
    </source>
</evidence>
<dbReference type="PANTHER" id="PTHR30009">
    <property type="entry name" value="CYTOCHROME C-TYPE SYNTHESIS PROTEIN AND PTS TRANSMEMBRANE COMPONENT"/>
    <property type="match status" value="1"/>
</dbReference>
<feature type="transmembrane region" description="Helical" evidence="4">
    <location>
        <begin position="465"/>
        <end position="488"/>
    </location>
</feature>
<keyword evidence="4" id="KW-0472">Membrane</keyword>
<dbReference type="AlphaFoldDB" id="R4U1W8"/>
<dbReference type="GO" id="GO:0005886">
    <property type="term" value="C:plasma membrane"/>
    <property type="evidence" value="ECO:0007669"/>
    <property type="project" value="TreeGrafter"/>
</dbReference>
<feature type="domain" description="PTS EIIC type-1" evidence="5">
    <location>
        <begin position="42"/>
        <end position="503"/>
    </location>
</feature>
<feature type="transmembrane region" description="Helical" evidence="4">
    <location>
        <begin position="208"/>
        <end position="227"/>
    </location>
</feature>
<dbReference type="PROSITE" id="PS51103">
    <property type="entry name" value="PTS_EIIC_TYPE_1"/>
    <property type="match status" value="1"/>
</dbReference>
<dbReference type="HOGENOM" id="CLU_523635_0_0_14"/>
<feature type="transmembrane region" description="Helical" evidence="4">
    <location>
        <begin position="184"/>
        <end position="202"/>
    </location>
</feature>
<name>R4U1W8_9MOLU</name>
<dbReference type="RefSeq" id="WP_016339150.1">
    <property type="nucleotide sequence ID" value="NC_021280.1"/>
</dbReference>
<dbReference type="GO" id="GO:0090563">
    <property type="term" value="F:protein-phosphocysteine-sugar phosphotransferase activity"/>
    <property type="evidence" value="ECO:0007669"/>
    <property type="project" value="TreeGrafter"/>
</dbReference>
<dbReference type="eggNOG" id="COG1263">
    <property type="taxonomic scope" value="Bacteria"/>
</dbReference>
<evidence type="ECO:0000259" key="5">
    <source>
        <dbReference type="PROSITE" id="PS51103"/>
    </source>
</evidence>
<feature type="transmembrane region" description="Helical" evidence="4">
    <location>
        <begin position="365"/>
        <end position="382"/>
    </location>
</feature>
<evidence type="ECO:0000313" key="6">
    <source>
        <dbReference type="EMBL" id="AGM25327.1"/>
    </source>
</evidence>
<feature type="transmembrane region" description="Helical" evidence="4">
    <location>
        <begin position="388"/>
        <end position="408"/>
    </location>
</feature>
<reference evidence="6 7" key="1">
    <citation type="journal article" date="2013" name="Genome Biol. Evol.">
        <title>Complete genomes of two dipteran-associated spiroplasmas provided insights into the origin, dynamics, and impacts of viral invasion in spiroplasma.</title>
        <authorList>
            <person name="Ku C."/>
            <person name="Lo W.S."/>
            <person name="Chen L.L."/>
            <person name="Kuo C.H."/>
        </authorList>
    </citation>
    <scope>NUCLEOTIDE SEQUENCE [LARGE SCALE GENOMIC DNA]</scope>
    <source>
        <strain evidence="6 7">DF-1</strain>
    </source>
</reference>
<accession>R4U1W8</accession>
<dbReference type="PANTHER" id="PTHR30009:SF8">
    <property type="entry name" value="PTS SYSTEM, IIBC COMPONENT"/>
    <property type="match status" value="1"/>
</dbReference>
<dbReference type="OrthoDB" id="387929at2"/>
<feature type="transmembrane region" description="Helical" evidence="4">
    <location>
        <begin position="148"/>
        <end position="172"/>
    </location>
</feature>
<dbReference type="KEGG" id="scr:SCHRY_v1c07510"/>
<keyword evidence="7" id="KW-1185">Reference proteome</keyword>
<keyword evidence="3" id="KW-0598">Phosphotransferase system</keyword>
<evidence type="ECO:0000256" key="1">
    <source>
        <dbReference type="ARBA" id="ARBA00022448"/>
    </source>
</evidence>
<keyword evidence="1" id="KW-0813">Transport</keyword>
<organism evidence="6 7">
    <name type="scientific">Spiroplasma chrysopicola DF-1</name>
    <dbReference type="NCBI Taxonomy" id="1276227"/>
    <lineage>
        <taxon>Bacteria</taxon>
        <taxon>Bacillati</taxon>
        <taxon>Mycoplasmatota</taxon>
        <taxon>Mollicutes</taxon>
        <taxon>Entomoplasmatales</taxon>
        <taxon>Spiroplasmataceae</taxon>
        <taxon>Spiroplasma</taxon>
    </lineage>
</organism>
<keyword evidence="4" id="KW-1133">Transmembrane helix</keyword>
<feature type="transmembrane region" description="Helical" evidence="4">
    <location>
        <begin position="31"/>
        <end position="58"/>
    </location>
</feature>
<sequence length="520" mass="59338">MIDYSRIYKVRKQKKGKNYNREKKRKLYSSFIKVSLIVIILLAIVSLLSGIGKLIIYLSSVSILLSLGNGLMAIGNITFSNLGVIFFLVVIIAITNNIKAIITGLFVLLFFFSFQQFFIEYSYDVKNIQFKSFLFFYTNLNTANLSSIFGLIYLKLPLVGGLILGVLSSYIFNKYHEYRLPKNIGFLNGISFVTLVLIPIIIVFDFLYVLLFIGFNEIILLFNNILISSDNIGNLIGAGLISMLIKFFGFDQIENGGAFLPLYSYDSFLSHFIHAANQHGWKLSQFTNNWYNQNNVVSEELNRVWEYLQHLSFGNKKFSNLTWINLLSVGNLPIDAKGTLAPFTEWFTSGSINDILAANYNQTNALTFSLAFSMGVVSILTAKKENRLSTISIIILIIGSTILTGNLWPLELLFLFVTPFLYCLMYLPINLFNWVIMFGLGMYAPLDYSQGLVLFLITGFKYHGLFSNLHLVVILNICWITVITPVVCRYVKWNNLSLVGYQEEILPRITKRQYHEIFNH</sequence>
<keyword evidence="2" id="KW-0762">Sugar transport</keyword>